<accession>A0A081BS21</accession>
<dbReference type="STRING" id="1499966.U14_05481"/>
<dbReference type="SUPFAM" id="SSF81301">
    <property type="entry name" value="Nucleotidyltransferase"/>
    <property type="match status" value="1"/>
</dbReference>
<dbReference type="CDD" id="cd05403">
    <property type="entry name" value="NT_KNTase_like"/>
    <property type="match status" value="1"/>
</dbReference>
<evidence type="ECO:0000259" key="1">
    <source>
        <dbReference type="Pfam" id="PF01909"/>
    </source>
</evidence>
<protein>
    <submittedName>
        <fullName evidence="2">DNA polymerase, beta domain protein region</fullName>
    </submittedName>
</protein>
<dbReference type="PANTHER" id="PTHR33933:SF1">
    <property type="entry name" value="PROTEIN ADENYLYLTRANSFERASE MNTA-RELATED"/>
    <property type="match status" value="1"/>
</dbReference>
<dbReference type="InterPro" id="IPR043519">
    <property type="entry name" value="NT_sf"/>
</dbReference>
<name>A0A081BS21_9BACT</name>
<organism evidence="2 3">
    <name type="scientific">Candidatus Moduliflexus flocculans</name>
    <dbReference type="NCBI Taxonomy" id="1499966"/>
    <lineage>
        <taxon>Bacteria</taxon>
        <taxon>Candidatus Moduliflexota</taxon>
        <taxon>Candidatus Moduliflexia</taxon>
        <taxon>Candidatus Moduliflexales</taxon>
        <taxon>Candidatus Moduliflexaceae</taxon>
    </lineage>
</organism>
<sequence length="110" mass="12450">MIALHDIERVAEHLAKAVNAEQVILFGSYARGDAKNDSDVDFLIIVPSNLPRFKRSRELYALFRPYPFAMDLVVYTPQEIENGRRSPASFVSIVLREGKVLYDHGKSEGI</sequence>
<dbReference type="PANTHER" id="PTHR33933">
    <property type="entry name" value="NUCLEOTIDYLTRANSFERASE"/>
    <property type="match status" value="1"/>
</dbReference>
<evidence type="ECO:0000313" key="3">
    <source>
        <dbReference type="Proteomes" id="UP000030700"/>
    </source>
</evidence>
<dbReference type="InterPro" id="IPR002934">
    <property type="entry name" value="Polymerase_NTP_transf_dom"/>
</dbReference>
<dbReference type="Pfam" id="PF01909">
    <property type="entry name" value="NTP_transf_2"/>
    <property type="match status" value="1"/>
</dbReference>
<reference evidence="2 3" key="1">
    <citation type="journal article" date="2015" name="PeerJ">
        <title>First genomic representation of candidate bacterial phylum KSB3 points to enhanced environmental sensing as a trigger of wastewater bulking.</title>
        <authorList>
            <person name="Sekiguchi Y."/>
            <person name="Ohashi A."/>
            <person name="Parks D.H."/>
            <person name="Yamauchi T."/>
            <person name="Tyson G.W."/>
            <person name="Hugenholtz P."/>
        </authorList>
    </citation>
    <scope>NUCLEOTIDE SEQUENCE [LARGE SCALE GENOMIC DNA]</scope>
</reference>
<dbReference type="EMBL" id="DF820460">
    <property type="protein sequence ID" value="GAK54202.1"/>
    <property type="molecule type" value="Genomic_DNA"/>
</dbReference>
<dbReference type="AlphaFoldDB" id="A0A081BS21"/>
<keyword evidence="3" id="KW-1185">Reference proteome</keyword>
<gene>
    <name evidence="2" type="ORF">U14_05481</name>
</gene>
<dbReference type="HOGENOM" id="CLU_130257_9_3_0"/>
<feature type="domain" description="Polymerase nucleotidyl transferase" evidence="1">
    <location>
        <begin position="8"/>
        <end position="63"/>
    </location>
</feature>
<dbReference type="InterPro" id="IPR052548">
    <property type="entry name" value="Type_VII_TA_antitoxin"/>
</dbReference>
<dbReference type="GO" id="GO:0016779">
    <property type="term" value="F:nucleotidyltransferase activity"/>
    <property type="evidence" value="ECO:0007669"/>
    <property type="project" value="InterPro"/>
</dbReference>
<proteinExistence type="predicted"/>
<dbReference type="Gene3D" id="3.30.460.10">
    <property type="entry name" value="Beta Polymerase, domain 2"/>
    <property type="match status" value="1"/>
</dbReference>
<dbReference type="Proteomes" id="UP000030700">
    <property type="component" value="Unassembled WGS sequence"/>
</dbReference>
<evidence type="ECO:0000313" key="2">
    <source>
        <dbReference type="EMBL" id="GAK54202.1"/>
    </source>
</evidence>